<reference evidence="1" key="1">
    <citation type="submission" date="2021-11" db="EMBL/GenBank/DDBJ databases">
        <title>Clostridia strains as spoilage organisms.</title>
        <authorList>
            <person name="Wambui J."/>
            <person name="Stevens M.J.A."/>
            <person name="Stephan R."/>
        </authorList>
    </citation>
    <scope>NUCLEOTIDE SEQUENCE</scope>
    <source>
        <strain evidence="1">CF009</strain>
    </source>
</reference>
<dbReference type="EMBL" id="CP086239">
    <property type="protein sequence ID" value="WAG58818.1"/>
    <property type="molecule type" value="Genomic_DNA"/>
</dbReference>
<accession>A0AA47EHM0</accession>
<proteinExistence type="predicted"/>
<dbReference type="Proteomes" id="UP001164733">
    <property type="component" value="Chromosome"/>
</dbReference>
<dbReference type="RefSeq" id="WP_216122057.1">
    <property type="nucleotide sequence ID" value="NZ_CP086239.1"/>
</dbReference>
<organism evidence="1 2">
    <name type="scientific">Clostridium estertheticum</name>
    <dbReference type="NCBI Taxonomy" id="238834"/>
    <lineage>
        <taxon>Bacteria</taxon>
        <taxon>Bacillati</taxon>
        <taxon>Bacillota</taxon>
        <taxon>Clostridia</taxon>
        <taxon>Eubacteriales</taxon>
        <taxon>Clostridiaceae</taxon>
        <taxon>Clostridium</taxon>
    </lineage>
</organism>
<protein>
    <submittedName>
        <fullName evidence="1">Uncharacterized protein</fullName>
    </submittedName>
</protein>
<evidence type="ECO:0000313" key="2">
    <source>
        <dbReference type="Proteomes" id="UP001164733"/>
    </source>
</evidence>
<name>A0AA47EHM0_9CLOT</name>
<gene>
    <name evidence="1" type="ORF">LL038_14265</name>
</gene>
<sequence>MEVDFDYAFRKIQDEMSIEEIMKLDPKNILHRAIVASARNVYIHEGYQKKYDFYKKHFNLASDVKTNYINYQLKISDI</sequence>
<dbReference type="AlphaFoldDB" id="A0AA47EHM0"/>
<evidence type="ECO:0000313" key="1">
    <source>
        <dbReference type="EMBL" id="WAG58818.1"/>
    </source>
</evidence>